<dbReference type="PANTHER" id="PTHR46738">
    <property type="entry name" value="UBIQUITIN-ASSOCIATED DOMAIN-CONTAINING PROTEIN 1"/>
    <property type="match status" value="1"/>
</dbReference>
<dbReference type="RefSeq" id="XP_015521916.2">
    <property type="nucleotide sequence ID" value="XM_015666430.2"/>
</dbReference>
<dbReference type="Pfam" id="PF23326">
    <property type="entry name" value="UBL_UBAC1"/>
    <property type="match status" value="1"/>
</dbReference>
<dbReference type="InterPro" id="IPR052476">
    <property type="entry name" value="UBAC1"/>
</dbReference>
<feature type="region of interest" description="Disordered" evidence="1">
    <location>
        <begin position="279"/>
        <end position="299"/>
    </location>
</feature>
<accession>A0A6J0C3R0</accession>
<dbReference type="InterPro" id="IPR015940">
    <property type="entry name" value="UBA"/>
</dbReference>
<feature type="domain" description="UBA" evidence="2">
    <location>
        <begin position="342"/>
        <end position="382"/>
    </location>
</feature>
<dbReference type="OrthoDB" id="336240at2759"/>
<keyword evidence="4" id="KW-1185">Reference proteome</keyword>
<gene>
    <name evidence="5" type="primary">LOC107225836</name>
</gene>
<sequence length="468" mass="52444">MFPWMRGQILEAWSSRRSSREAGRRSSALSSADPGNPSRNSGVTMFVSPQSIPESFSVNIISLEGHVFGINIKPDFTIEKIKAVATKHFYGQDTSKPSSCFRLVHATKLKSLSDEKKAEEEGIEKFDELLMVEIHPVIIKENLTEEILKGPSEEVIARITAGLPIKNPSRPAPSADCPADFQNEIRKILITLVQTSAKILNHSPEAAKIYEVIRERWETRCKPPNDPKSVKYLMDMGFSEKKVLKALRLRKMNTSEALEWLIEHGDDPDEEDFELPSLDASLDVDTGGPSSSGTSGRRRSLKEACVDLFKGGSQSSKREPNLINVVALLLESFRQFKKLDFKPNTRVISSLQEMGFEEKKIIEALKVTGNNQPNACEWLLGERRPSLEDLDEGLDPDGPIYKAIMSNPHIQLSLTSPKMLLAYLSMLESPMSANIWINDPEASPVLSQIFKTYHAEKHAIHMNRFVES</sequence>
<feature type="domain" description="Ubiquitin-like" evidence="3">
    <location>
        <begin position="56"/>
        <end position="132"/>
    </location>
</feature>
<dbReference type="AlphaFoldDB" id="A0A6J0C3R0"/>
<dbReference type="PANTHER" id="PTHR46738:SF1">
    <property type="entry name" value="UBIQUITIN-ASSOCIATED DOMAIN-CONTAINING PROTEIN 1"/>
    <property type="match status" value="1"/>
</dbReference>
<dbReference type="Pfam" id="PF22562">
    <property type="entry name" value="UBA_7"/>
    <property type="match status" value="2"/>
</dbReference>
<dbReference type="KEGG" id="nlo:107225836"/>
<dbReference type="GeneID" id="107225836"/>
<dbReference type="SUPFAM" id="SSF46934">
    <property type="entry name" value="UBA-like"/>
    <property type="match status" value="2"/>
</dbReference>
<dbReference type="GO" id="GO:0000151">
    <property type="term" value="C:ubiquitin ligase complex"/>
    <property type="evidence" value="ECO:0007669"/>
    <property type="project" value="TreeGrafter"/>
</dbReference>
<name>A0A6J0C3R0_NEOLC</name>
<dbReference type="PROSITE" id="PS50053">
    <property type="entry name" value="UBIQUITIN_2"/>
    <property type="match status" value="1"/>
</dbReference>
<dbReference type="InParanoid" id="A0A6J0C3R0"/>
<dbReference type="CDD" id="cd14304">
    <property type="entry name" value="UBA2_KPC2"/>
    <property type="match status" value="1"/>
</dbReference>
<feature type="region of interest" description="Disordered" evidence="1">
    <location>
        <begin position="15"/>
        <end position="44"/>
    </location>
</feature>
<dbReference type="SMART" id="SM00165">
    <property type="entry name" value="UBA"/>
    <property type="match status" value="2"/>
</dbReference>
<dbReference type="InterPro" id="IPR041927">
    <property type="entry name" value="UBA2_UBAC1"/>
</dbReference>
<evidence type="ECO:0000259" key="2">
    <source>
        <dbReference type="PROSITE" id="PS50030"/>
    </source>
</evidence>
<evidence type="ECO:0000259" key="3">
    <source>
        <dbReference type="PROSITE" id="PS50053"/>
    </source>
</evidence>
<feature type="compositionally biased region" description="Low complexity" evidence="1">
    <location>
        <begin position="286"/>
        <end position="295"/>
    </location>
</feature>
<evidence type="ECO:0000256" key="1">
    <source>
        <dbReference type="SAM" id="MobiDB-lite"/>
    </source>
</evidence>
<dbReference type="Proteomes" id="UP000829291">
    <property type="component" value="Chromosome 2"/>
</dbReference>
<feature type="domain" description="UBA" evidence="2">
    <location>
        <begin position="224"/>
        <end position="264"/>
    </location>
</feature>
<dbReference type="FunCoup" id="A0A6J0C3R0">
    <property type="interactions" value="194"/>
</dbReference>
<dbReference type="Gene3D" id="1.10.8.10">
    <property type="entry name" value="DNA helicase RuvA subunit, C-terminal domain"/>
    <property type="match status" value="2"/>
</dbReference>
<dbReference type="InterPro" id="IPR009060">
    <property type="entry name" value="UBA-like_sf"/>
</dbReference>
<reference evidence="5" key="1">
    <citation type="submission" date="2025-08" db="UniProtKB">
        <authorList>
            <consortium name="RefSeq"/>
        </authorList>
    </citation>
    <scope>IDENTIFICATION</scope>
    <source>
        <tissue evidence="5">Thorax and Abdomen</tissue>
    </source>
</reference>
<proteinExistence type="predicted"/>
<organism evidence="5">
    <name type="scientific">Neodiprion lecontei</name>
    <name type="common">Redheaded pine sawfly</name>
    <dbReference type="NCBI Taxonomy" id="441921"/>
    <lineage>
        <taxon>Eukaryota</taxon>
        <taxon>Metazoa</taxon>
        <taxon>Ecdysozoa</taxon>
        <taxon>Arthropoda</taxon>
        <taxon>Hexapoda</taxon>
        <taxon>Insecta</taxon>
        <taxon>Pterygota</taxon>
        <taxon>Neoptera</taxon>
        <taxon>Endopterygota</taxon>
        <taxon>Hymenoptera</taxon>
        <taxon>Tenthredinoidea</taxon>
        <taxon>Diprionidae</taxon>
        <taxon>Diprioninae</taxon>
        <taxon>Neodiprion</taxon>
    </lineage>
</organism>
<dbReference type="InterPro" id="IPR000626">
    <property type="entry name" value="Ubiquitin-like_dom"/>
</dbReference>
<evidence type="ECO:0000313" key="5">
    <source>
        <dbReference type="RefSeq" id="XP_015521916.2"/>
    </source>
</evidence>
<evidence type="ECO:0000313" key="4">
    <source>
        <dbReference type="Proteomes" id="UP000829291"/>
    </source>
</evidence>
<protein>
    <submittedName>
        <fullName evidence="5">Ubiquitin-associated domain-containing protein 1</fullName>
    </submittedName>
</protein>
<dbReference type="InterPro" id="IPR057650">
    <property type="entry name" value="UBL_UBAC1"/>
</dbReference>
<dbReference type="PROSITE" id="PS50030">
    <property type="entry name" value="UBA"/>
    <property type="match status" value="2"/>
</dbReference>